<organism evidence="13 14">
    <name type="scientific">Anopheles farauti</name>
    <dbReference type="NCBI Taxonomy" id="69004"/>
    <lineage>
        <taxon>Eukaryota</taxon>
        <taxon>Metazoa</taxon>
        <taxon>Ecdysozoa</taxon>
        <taxon>Arthropoda</taxon>
        <taxon>Hexapoda</taxon>
        <taxon>Insecta</taxon>
        <taxon>Pterygota</taxon>
        <taxon>Neoptera</taxon>
        <taxon>Endopterygota</taxon>
        <taxon>Diptera</taxon>
        <taxon>Nematocera</taxon>
        <taxon>Culicoidea</taxon>
        <taxon>Culicidae</taxon>
        <taxon>Anophelinae</taxon>
        <taxon>Anopheles</taxon>
    </lineage>
</organism>
<evidence type="ECO:0000313" key="14">
    <source>
        <dbReference type="Proteomes" id="UP000075886"/>
    </source>
</evidence>
<accession>A0A182QZF2</accession>
<proteinExistence type="inferred from homology"/>
<dbReference type="InterPro" id="IPR000834">
    <property type="entry name" value="Peptidase_M14"/>
</dbReference>
<evidence type="ECO:0000256" key="3">
    <source>
        <dbReference type="ARBA" id="ARBA00022645"/>
    </source>
</evidence>
<evidence type="ECO:0000256" key="11">
    <source>
        <dbReference type="SAM" id="SignalP"/>
    </source>
</evidence>
<evidence type="ECO:0000256" key="5">
    <source>
        <dbReference type="ARBA" id="ARBA00022723"/>
    </source>
</evidence>
<dbReference type="SMART" id="SM00631">
    <property type="entry name" value="Zn_pept"/>
    <property type="match status" value="1"/>
</dbReference>
<evidence type="ECO:0000256" key="10">
    <source>
        <dbReference type="PROSITE-ProRule" id="PRU01379"/>
    </source>
</evidence>
<evidence type="ECO:0000313" key="13">
    <source>
        <dbReference type="EnsemblMetazoa" id="AFAF019937-PA"/>
    </source>
</evidence>
<dbReference type="GO" id="GO:0005615">
    <property type="term" value="C:extracellular space"/>
    <property type="evidence" value="ECO:0007669"/>
    <property type="project" value="TreeGrafter"/>
</dbReference>
<keyword evidence="14" id="KW-1185">Reference proteome</keyword>
<dbReference type="PANTHER" id="PTHR11705:SF140">
    <property type="entry name" value="FI02848P-RELATED"/>
    <property type="match status" value="1"/>
</dbReference>
<keyword evidence="4" id="KW-0645">Protease</keyword>
<evidence type="ECO:0000256" key="7">
    <source>
        <dbReference type="ARBA" id="ARBA00022801"/>
    </source>
</evidence>
<keyword evidence="6 11" id="KW-0732">Signal</keyword>
<dbReference type="GO" id="GO:0004181">
    <property type="term" value="F:metallocarboxypeptidase activity"/>
    <property type="evidence" value="ECO:0007669"/>
    <property type="project" value="InterPro"/>
</dbReference>
<evidence type="ECO:0000256" key="4">
    <source>
        <dbReference type="ARBA" id="ARBA00022670"/>
    </source>
</evidence>
<comment type="similarity">
    <text evidence="2 10">Belongs to the peptidase M14 family.</text>
</comment>
<dbReference type="GO" id="GO:0008270">
    <property type="term" value="F:zinc ion binding"/>
    <property type="evidence" value="ECO:0007669"/>
    <property type="project" value="InterPro"/>
</dbReference>
<protein>
    <recommendedName>
        <fullName evidence="12">Peptidase M14 domain-containing protein</fullName>
    </recommendedName>
</protein>
<dbReference type="EMBL" id="AXCN02000770">
    <property type="status" value="NOT_ANNOTATED_CDS"/>
    <property type="molecule type" value="Genomic_DNA"/>
</dbReference>
<evidence type="ECO:0000259" key="12">
    <source>
        <dbReference type="PROSITE" id="PS52035"/>
    </source>
</evidence>
<evidence type="ECO:0000256" key="1">
    <source>
        <dbReference type="ARBA" id="ARBA00001947"/>
    </source>
</evidence>
<evidence type="ECO:0000256" key="2">
    <source>
        <dbReference type="ARBA" id="ARBA00005988"/>
    </source>
</evidence>
<dbReference type="PANTHER" id="PTHR11705">
    <property type="entry name" value="PROTEASE FAMILY M14 CARBOXYPEPTIDASE A,B"/>
    <property type="match status" value="1"/>
</dbReference>
<dbReference type="VEuPathDB" id="VectorBase:AFAF019937"/>
<comment type="cofactor">
    <cofactor evidence="1">
        <name>Zn(2+)</name>
        <dbReference type="ChEBI" id="CHEBI:29105"/>
    </cofactor>
</comment>
<keyword evidence="9" id="KW-0482">Metalloprotease</keyword>
<dbReference type="EnsemblMetazoa" id="AFAF019937-RA">
    <property type="protein sequence ID" value="AFAF019937-PA"/>
    <property type="gene ID" value="AFAF019937"/>
</dbReference>
<dbReference type="STRING" id="69004.A0A182QZF2"/>
<feature type="active site" description="Proton donor/acceptor" evidence="10">
    <location>
        <position position="295"/>
    </location>
</feature>
<evidence type="ECO:0000256" key="6">
    <source>
        <dbReference type="ARBA" id="ARBA00022729"/>
    </source>
</evidence>
<dbReference type="GO" id="GO:0006508">
    <property type="term" value="P:proteolysis"/>
    <property type="evidence" value="ECO:0007669"/>
    <property type="project" value="UniProtKB-KW"/>
</dbReference>
<keyword evidence="3" id="KW-0121">Carboxypeptidase</keyword>
<dbReference type="Pfam" id="PF00246">
    <property type="entry name" value="Peptidase_M14"/>
    <property type="match status" value="1"/>
</dbReference>
<dbReference type="AlphaFoldDB" id="A0A182QZF2"/>
<keyword evidence="5" id="KW-0479">Metal-binding</keyword>
<evidence type="ECO:0000256" key="8">
    <source>
        <dbReference type="ARBA" id="ARBA00022833"/>
    </source>
</evidence>
<dbReference type="FunFam" id="3.40.630.10:FF:000084">
    <property type="entry name" value="Carboxypeptidase B2"/>
    <property type="match status" value="1"/>
</dbReference>
<reference evidence="14" key="1">
    <citation type="submission" date="2014-01" db="EMBL/GenBank/DDBJ databases">
        <title>The Genome Sequence of Anopheles farauti FAR1 (V2).</title>
        <authorList>
            <consortium name="The Broad Institute Genomics Platform"/>
            <person name="Neafsey D.E."/>
            <person name="Besansky N."/>
            <person name="Howell P."/>
            <person name="Walton C."/>
            <person name="Young S.K."/>
            <person name="Zeng Q."/>
            <person name="Gargeya S."/>
            <person name="Fitzgerald M."/>
            <person name="Haas B."/>
            <person name="Abouelleil A."/>
            <person name="Allen A.W."/>
            <person name="Alvarado L."/>
            <person name="Arachchi H.M."/>
            <person name="Berlin A.M."/>
            <person name="Chapman S.B."/>
            <person name="Gainer-Dewar J."/>
            <person name="Goldberg J."/>
            <person name="Griggs A."/>
            <person name="Gujja S."/>
            <person name="Hansen M."/>
            <person name="Howarth C."/>
            <person name="Imamovic A."/>
            <person name="Ireland A."/>
            <person name="Larimer J."/>
            <person name="McCowan C."/>
            <person name="Murphy C."/>
            <person name="Pearson M."/>
            <person name="Poon T.W."/>
            <person name="Priest M."/>
            <person name="Roberts A."/>
            <person name="Saif S."/>
            <person name="Shea T."/>
            <person name="Sisk P."/>
            <person name="Sykes S."/>
            <person name="Wortman J."/>
            <person name="Nusbaum C."/>
            <person name="Birren B."/>
        </authorList>
    </citation>
    <scope>NUCLEOTIDE SEQUENCE [LARGE SCALE GENOMIC DNA]</scope>
    <source>
        <strain evidence="14">FAR1</strain>
    </source>
</reference>
<dbReference type="SUPFAM" id="SSF53187">
    <property type="entry name" value="Zn-dependent exopeptidases"/>
    <property type="match status" value="1"/>
</dbReference>
<dbReference type="PROSITE" id="PS52035">
    <property type="entry name" value="PEPTIDASE_M14"/>
    <property type="match status" value="1"/>
</dbReference>
<feature type="chain" id="PRO_5008133652" description="Peptidase M14 domain-containing protein" evidence="11">
    <location>
        <begin position="17"/>
        <end position="329"/>
    </location>
</feature>
<dbReference type="Proteomes" id="UP000075886">
    <property type="component" value="Unassembled WGS sequence"/>
</dbReference>
<feature type="signal peptide" evidence="11">
    <location>
        <begin position="1"/>
        <end position="16"/>
    </location>
</feature>
<sequence>MLALELLLLLVATVNADVHDTPGVNASHLRQAGSGVNEFNPLDFFLSYEETNEWMVALVKQYPHICKMESVGKSYEGRAINAITINYDKPTKVILVANLKAREWTAMTSAIYIIHELVIEASVYPEAGQFRWMIIPIPNPDGYEHTRLKERLWRKTRSPQANTGIGVDLSHNFGYMWDLLLVPGDENPKAETYRGPNAFSEPESQAIGNVLKSNADATLYVDMQTYGEHILIPWAYTNEPAPNAALARAVAKAGSDAIFREFYQYGTPAELINKEAGSSMDYCNSIGIKVCITLELTAAGYEIPTDDIVPYGKEALASIQAMAIEAQRN</sequence>
<evidence type="ECO:0000256" key="9">
    <source>
        <dbReference type="ARBA" id="ARBA00023049"/>
    </source>
</evidence>
<keyword evidence="8" id="KW-0862">Zinc</keyword>
<dbReference type="Gene3D" id="3.40.630.10">
    <property type="entry name" value="Zn peptidases"/>
    <property type="match status" value="1"/>
</dbReference>
<name>A0A182QZF2_9DIPT</name>
<keyword evidence="7" id="KW-0378">Hydrolase</keyword>
<feature type="domain" description="Peptidase M14" evidence="12">
    <location>
        <begin position="44"/>
        <end position="326"/>
    </location>
</feature>
<reference evidence="13" key="2">
    <citation type="submission" date="2020-05" db="UniProtKB">
        <authorList>
            <consortium name="EnsemblMetazoa"/>
        </authorList>
    </citation>
    <scope>IDENTIFICATION</scope>
    <source>
        <strain evidence="13">FAR1</strain>
    </source>
</reference>